<dbReference type="Proteomes" id="UP000177622">
    <property type="component" value="Unassembled WGS sequence"/>
</dbReference>
<evidence type="ECO:0000256" key="5">
    <source>
        <dbReference type="ARBA" id="ARBA00022989"/>
    </source>
</evidence>
<dbReference type="SUPFAM" id="SSF103473">
    <property type="entry name" value="MFS general substrate transporter"/>
    <property type="match status" value="1"/>
</dbReference>
<dbReference type="PROSITE" id="PS50850">
    <property type="entry name" value="MFS"/>
    <property type="match status" value="1"/>
</dbReference>
<proteinExistence type="inferred from homology"/>
<dbReference type="AlphaFoldDB" id="A0A1F5L3B5"/>
<evidence type="ECO:0000313" key="12">
    <source>
        <dbReference type="Proteomes" id="UP000177622"/>
    </source>
</evidence>
<feature type="transmembrane region" description="Helical" evidence="9">
    <location>
        <begin position="339"/>
        <end position="358"/>
    </location>
</feature>
<dbReference type="EMBL" id="LXJU01000042">
    <property type="protein sequence ID" value="OGE47526.1"/>
    <property type="molecule type" value="Genomic_DNA"/>
</dbReference>
<feature type="transmembrane region" description="Helical" evidence="9">
    <location>
        <begin position="306"/>
        <end position="327"/>
    </location>
</feature>
<feature type="compositionally biased region" description="Polar residues" evidence="8">
    <location>
        <begin position="7"/>
        <end position="16"/>
    </location>
</feature>
<gene>
    <name evidence="11" type="ORF">PENARI_c042G10395</name>
</gene>
<keyword evidence="12" id="KW-1185">Reference proteome</keyword>
<dbReference type="GO" id="GO:0022857">
    <property type="term" value="F:transmembrane transporter activity"/>
    <property type="evidence" value="ECO:0007669"/>
    <property type="project" value="InterPro"/>
</dbReference>
<evidence type="ECO:0000256" key="2">
    <source>
        <dbReference type="ARBA" id="ARBA00008335"/>
    </source>
</evidence>
<evidence type="ECO:0000256" key="4">
    <source>
        <dbReference type="ARBA" id="ARBA00022692"/>
    </source>
</evidence>
<evidence type="ECO:0000256" key="3">
    <source>
        <dbReference type="ARBA" id="ARBA00022448"/>
    </source>
</evidence>
<keyword evidence="3" id="KW-0813">Transport</keyword>
<comment type="caution">
    <text evidence="11">The sequence shown here is derived from an EMBL/GenBank/DDBJ whole genome shotgun (WGS) entry which is preliminary data.</text>
</comment>
<dbReference type="PROSITE" id="PS00216">
    <property type="entry name" value="SUGAR_TRANSPORT_1"/>
    <property type="match status" value="1"/>
</dbReference>
<feature type="compositionally biased region" description="Basic and acidic residues" evidence="8">
    <location>
        <begin position="542"/>
        <end position="555"/>
    </location>
</feature>
<evidence type="ECO:0000259" key="10">
    <source>
        <dbReference type="PROSITE" id="PS50850"/>
    </source>
</evidence>
<feature type="region of interest" description="Disordered" evidence="8">
    <location>
        <begin position="1"/>
        <end position="21"/>
    </location>
</feature>
<dbReference type="GeneID" id="34581912"/>
<feature type="transmembrane region" description="Helical" evidence="9">
    <location>
        <begin position="393"/>
        <end position="414"/>
    </location>
</feature>
<feature type="transmembrane region" description="Helical" evidence="9">
    <location>
        <begin position="370"/>
        <end position="387"/>
    </location>
</feature>
<feature type="transmembrane region" description="Helical" evidence="9">
    <location>
        <begin position="229"/>
        <end position="250"/>
    </location>
</feature>
<protein>
    <recommendedName>
        <fullName evidence="10">Major facilitator superfamily (MFS) profile domain-containing protein</fullName>
    </recommendedName>
</protein>
<evidence type="ECO:0000256" key="1">
    <source>
        <dbReference type="ARBA" id="ARBA00004141"/>
    </source>
</evidence>
<evidence type="ECO:0000256" key="7">
    <source>
        <dbReference type="ARBA" id="ARBA00023180"/>
    </source>
</evidence>
<feature type="transmembrane region" description="Helical" evidence="9">
    <location>
        <begin position="33"/>
        <end position="58"/>
    </location>
</feature>
<comment type="subcellular location">
    <subcellularLocation>
        <location evidence="1">Membrane</location>
        <topology evidence="1">Multi-pass membrane protein</topology>
    </subcellularLocation>
</comment>
<keyword evidence="5 9" id="KW-1133">Transmembrane helix</keyword>
<reference evidence="11 12" key="1">
    <citation type="journal article" date="2016" name="Sci. Rep.">
        <title>Penicillium arizonense, a new, genome sequenced fungal species, reveals a high chemical diversity in secreted metabolites.</title>
        <authorList>
            <person name="Grijseels S."/>
            <person name="Nielsen J.C."/>
            <person name="Randelovic M."/>
            <person name="Nielsen J."/>
            <person name="Nielsen K.F."/>
            <person name="Workman M."/>
            <person name="Frisvad J.C."/>
        </authorList>
    </citation>
    <scope>NUCLEOTIDE SEQUENCE [LARGE SCALE GENOMIC DNA]</scope>
    <source>
        <strain evidence="11 12">CBS 141311</strain>
    </source>
</reference>
<evidence type="ECO:0000256" key="6">
    <source>
        <dbReference type="ARBA" id="ARBA00023136"/>
    </source>
</evidence>
<dbReference type="InterPro" id="IPR011701">
    <property type="entry name" value="MFS"/>
</dbReference>
<name>A0A1F5L3B5_PENAI</name>
<keyword evidence="4 9" id="KW-0812">Transmembrane</keyword>
<feature type="transmembrane region" description="Helical" evidence="9">
    <location>
        <begin position="262"/>
        <end position="285"/>
    </location>
</feature>
<organism evidence="11 12">
    <name type="scientific">Penicillium arizonense</name>
    <dbReference type="NCBI Taxonomy" id="1835702"/>
    <lineage>
        <taxon>Eukaryota</taxon>
        <taxon>Fungi</taxon>
        <taxon>Dikarya</taxon>
        <taxon>Ascomycota</taxon>
        <taxon>Pezizomycotina</taxon>
        <taxon>Eurotiomycetes</taxon>
        <taxon>Eurotiomycetidae</taxon>
        <taxon>Eurotiales</taxon>
        <taxon>Aspergillaceae</taxon>
        <taxon>Penicillium</taxon>
    </lineage>
</organism>
<feature type="region of interest" description="Disordered" evidence="8">
    <location>
        <begin position="530"/>
        <end position="555"/>
    </location>
</feature>
<accession>A0A1F5L3B5</accession>
<dbReference type="InterPro" id="IPR036259">
    <property type="entry name" value="MFS_trans_sf"/>
</dbReference>
<dbReference type="InterPro" id="IPR020846">
    <property type="entry name" value="MFS_dom"/>
</dbReference>
<dbReference type="GO" id="GO:0005886">
    <property type="term" value="C:plasma membrane"/>
    <property type="evidence" value="ECO:0007669"/>
    <property type="project" value="TreeGrafter"/>
</dbReference>
<dbReference type="Pfam" id="PF07690">
    <property type="entry name" value="MFS_1"/>
    <property type="match status" value="1"/>
</dbReference>
<feature type="domain" description="Major facilitator superfamily (MFS) profile" evidence="10">
    <location>
        <begin position="36"/>
        <end position="530"/>
    </location>
</feature>
<dbReference type="OrthoDB" id="10021397at2759"/>
<dbReference type="InterPro" id="IPR005829">
    <property type="entry name" value="Sugar_transporter_CS"/>
</dbReference>
<keyword evidence="6 9" id="KW-0472">Membrane</keyword>
<feature type="transmembrane region" description="Helical" evidence="9">
    <location>
        <begin position="188"/>
        <end position="208"/>
    </location>
</feature>
<keyword evidence="7" id="KW-0325">Glycoprotein</keyword>
<dbReference type="PANTHER" id="PTHR23501">
    <property type="entry name" value="MAJOR FACILITATOR SUPERFAMILY"/>
    <property type="match status" value="1"/>
</dbReference>
<comment type="similarity">
    <text evidence="2">Belongs to the major facilitator superfamily.</text>
</comment>
<feature type="transmembrane region" description="Helical" evidence="9">
    <location>
        <begin position="506"/>
        <end position="524"/>
    </location>
</feature>
<feature type="transmembrane region" description="Helical" evidence="9">
    <location>
        <begin position="158"/>
        <end position="182"/>
    </location>
</feature>
<feature type="transmembrane region" description="Helical" evidence="9">
    <location>
        <begin position="100"/>
        <end position="119"/>
    </location>
</feature>
<feature type="transmembrane region" description="Helical" evidence="9">
    <location>
        <begin position="435"/>
        <end position="452"/>
    </location>
</feature>
<evidence type="ECO:0000256" key="8">
    <source>
        <dbReference type="SAM" id="MobiDB-lite"/>
    </source>
</evidence>
<sequence length="555" mass="59754">MPDVHLQTDSNSQDPESPTIKDDAAPATLSWRYWVLFATLCLSGFAVTMEGSIVVTALPTIARDLHTTEYVWVTNCYTLASTIFQPLVGWMAEEFGRKPIMLGSVLVFGVGSAMAGSAHSLGLILAGRTIQGFGGGAIPLMAELIISDQLPLAQRPQMLGMVMATSCLGLVFGPILGGVIVQHSTWRWIFYLNVPFAGASIICLFLMLGHRTAGQKSAVKSLRVTARQFDWIGNFLLPTSSVAILLPLTMGGQMYPWSSARVIAPLVLGGCGLIGFGIYEHYWAANPLIPTRLLSSLSSVSLQTQSFIQSMLIMWVNYFLTVYFQAVLGVSTQQAGFDLMPTIVALVMFSIVGGVVMSRLHGLWALTNNAIAFTIMSIGLGCFTLLTSTSLTVVHVVLQIIVAGGNGLLLATLLPNVQAQCDQKDMTAVTSLFNFLRSFALVWGMTIPSIIFDQTVNKNLSLAPADLRPLMSGSGAYVRASQSFMDSLHGTAKEQILELYTLALRATWWGAMSFALLGLVLVAFQRPGRALSSPVPPEGDEESNKAGSEKNVPES</sequence>
<evidence type="ECO:0000256" key="9">
    <source>
        <dbReference type="SAM" id="Phobius"/>
    </source>
</evidence>
<feature type="transmembrane region" description="Helical" evidence="9">
    <location>
        <begin position="70"/>
        <end position="88"/>
    </location>
</feature>
<evidence type="ECO:0000313" key="11">
    <source>
        <dbReference type="EMBL" id="OGE47526.1"/>
    </source>
</evidence>
<dbReference type="Gene3D" id="1.20.1250.20">
    <property type="entry name" value="MFS general substrate transporter like domains"/>
    <property type="match status" value="1"/>
</dbReference>
<dbReference type="PANTHER" id="PTHR23501:SF187">
    <property type="entry name" value="MAJOR FACILITATOR SUPERFAMILY (MFS) PROFILE DOMAIN-CONTAINING PROTEIN"/>
    <property type="match status" value="1"/>
</dbReference>
<dbReference type="PRINTS" id="PR01036">
    <property type="entry name" value="TCRTETB"/>
</dbReference>
<dbReference type="RefSeq" id="XP_022482985.1">
    <property type="nucleotide sequence ID" value="XM_022637178.1"/>
</dbReference>